<dbReference type="GO" id="GO:0019693">
    <property type="term" value="P:ribose phosphate metabolic process"/>
    <property type="evidence" value="ECO:0007669"/>
    <property type="project" value="TreeGrafter"/>
</dbReference>
<dbReference type="InterPro" id="IPR015797">
    <property type="entry name" value="NUDIX_hydrolase-like_dom_sf"/>
</dbReference>
<dbReference type="GO" id="GO:0019144">
    <property type="term" value="F:ADP-sugar diphosphatase activity"/>
    <property type="evidence" value="ECO:0007669"/>
    <property type="project" value="UniProtKB-EC"/>
</dbReference>
<reference evidence="4 5" key="1">
    <citation type="submission" date="2016-09" db="EMBL/GenBank/DDBJ databases">
        <title>Genome Sequence of the Lactobacillus fermentum strain NCC2970 (CNCM I-5068).</title>
        <authorList>
            <person name="Barretto C."/>
            <person name="Ngom-Bru C."/>
            <person name="Genevaz A."/>
            <person name="Fournier C."/>
            <person name="Moine D."/>
            <person name="Kassam M."/>
            <person name="Iltis A."/>
            <person name="Sagory-Zalkind P."/>
            <person name="Faucherand G."/>
            <person name="Descombes P."/>
            <person name="Duboux S."/>
        </authorList>
    </citation>
    <scope>NUCLEOTIDE SEQUENCE [LARGE SCALE GENOMIC DNA]</scope>
    <source>
        <strain evidence="4 5">NCC2970</strain>
    </source>
</reference>
<dbReference type="GO" id="GO:0005829">
    <property type="term" value="C:cytosol"/>
    <property type="evidence" value="ECO:0007669"/>
    <property type="project" value="TreeGrafter"/>
</dbReference>
<dbReference type="PANTHER" id="PTHR11839:SF18">
    <property type="entry name" value="NUDIX HYDROLASE DOMAIN-CONTAINING PROTEIN"/>
    <property type="match status" value="1"/>
</dbReference>
<evidence type="ECO:0000256" key="2">
    <source>
        <dbReference type="ARBA" id="ARBA00022801"/>
    </source>
</evidence>
<dbReference type="GO" id="GO:0006753">
    <property type="term" value="P:nucleoside phosphate metabolic process"/>
    <property type="evidence" value="ECO:0007669"/>
    <property type="project" value="TreeGrafter"/>
</dbReference>
<organism evidence="4 5">
    <name type="scientific">Limosilactobacillus fermentum</name>
    <name type="common">Lactobacillus fermentum</name>
    <dbReference type="NCBI Taxonomy" id="1613"/>
    <lineage>
        <taxon>Bacteria</taxon>
        <taxon>Bacillati</taxon>
        <taxon>Bacillota</taxon>
        <taxon>Bacilli</taxon>
        <taxon>Lactobacillales</taxon>
        <taxon>Lactobacillaceae</taxon>
        <taxon>Limosilactobacillus</taxon>
    </lineage>
</organism>
<evidence type="ECO:0000313" key="4">
    <source>
        <dbReference type="EMBL" id="AOR74898.1"/>
    </source>
</evidence>
<sequence length="184" mass="20334">MKMDFEEKVTGHQPVFSGHLIDVEVQDVLTPAGNHATREVVHHAPAVAILALTDDDQMILEQQWRAPVKQVTLEIPAGKVDDRDQGDLRACAVRELNEETGLAAEHLDQVNATASSVGFSDEVITLFVARGLRPVDHALPKDQDEELSLLKVSLKEALEMVATGQIIDMKTVMAIYYWASQRVN</sequence>
<dbReference type="EC" id="3.6.1.21" evidence="4"/>
<dbReference type="Proteomes" id="UP000094714">
    <property type="component" value="Chromosome"/>
</dbReference>
<evidence type="ECO:0000259" key="3">
    <source>
        <dbReference type="PROSITE" id="PS51462"/>
    </source>
</evidence>
<proteinExistence type="predicted"/>
<dbReference type="InterPro" id="IPR000086">
    <property type="entry name" value="NUDIX_hydrolase_dom"/>
</dbReference>
<evidence type="ECO:0000256" key="1">
    <source>
        <dbReference type="ARBA" id="ARBA00001946"/>
    </source>
</evidence>
<comment type="cofactor">
    <cofactor evidence="1">
        <name>Mg(2+)</name>
        <dbReference type="ChEBI" id="CHEBI:18420"/>
    </cofactor>
</comment>
<keyword evidence="2 4" id="KW-0378">Hydrolase</keyword>
<dbReference type="Gene3D" id="3.90.79.10">
    <property type="entry name" value="Nucleoside Triphosphate Pyrophosphohydrolase"/>
    <property type="match status" value="1"/>
</dbReference>
<gene>
    <name evidence="4" type="ORF">LACFE_CDS1448</name>
</gene>
<dbReference type="PROSITE" id="PS51462">
    <property type="entry name" value="NUDIX"/>
    <property type="match status" value="1"/>
</dbReference>
<protein>
    <submittedName>
        <fullName evidence="4">ADP-ribose pyrophosphatase</fullName>
        <ecNumber evidence="4">3.6.1.21</ecNumber>
    </submittedName>
</protein>
<dbReference type="CDD" id="cd03424">
    <property type="entry name" value="NUDIX_ADPRase_Nudt5_UGPPase_Nudt14"/>
    <property type="match status" value="1"/>
</dbReference>
<dbReference type="PATRIC" id="fig|1613.112.peg.1514"/>
<dbReference type="AlphaFoldDB" id="A0A1D7ZYF3"/>
<feature type="domain" description="Nudix hydrolase" evidence="3">
    <location>
        <begin position="41"/>
        <end position="174"/>
    </location>
</feature>
<evidence type="ECO:0000313" key="5">
    <source>
        <dbReference type="Proteomes" id="UP000094714"/>
    </source>
</evidence>
<name>A0A1D7ZYF3_LIMFE</name>
<dbReference type="PANTHER" id="PTHR11839">
    <property type="entry name" value="UDP/ADP-SUGAR PYROPHOSPHATASE"/>
    <property type="match status" value="1"/>
</dbReference>
<dbReference type="SUPFAM" id="SSF55811">
    <property type="entry name" value="Nudix"/>
    <property type="match status" value="1"/>
</dbReference>
<dbReference type="Pfam" id="PF00293">
    <property type="entry name" value="NUDIX"/>
    <property type="match status" value="1"/>
</dbReference>
<dbReference type="EMBL" id="CP017151">
    <property type="protein sequence ID" value="AOR74898.1"/>
    <property type="molecule type" value="Genomic_DNA"/>
</dbReference>
<accession>A0A1D7ZYF3</accession>